<feature type="site" description="Transition state stabilizer" evidence="8">
    <location>
        <position position="151"/>
    </location>
</feature>
<dbReference type="PANTHER" id="PTHR22748">
    <property type="entry name" value="AP ENDONUCLEASE"/>
    <property type="match status" value="1"/>
</dbReference>
<dbReference type="AlphaFoldDB" id="A0A3M0AFJ0"/>
<dbReference type="GO" id="GO:0003906">
    <property type="term" value="F:DNA-(apurinic or apyrimidinic site) endonuclease activity"/>
    <property type="evidence" value="ECO:0007669"/>
    <property type="project" value="TreeGrafter"/>
</dbReference>
<dbReference type="EMBL" id="REFJ01000002">
    <property type="protein sequence ID" value="RMA81245.1"/>
    <property type="molecule type" value="Genomic_DNA"/>
</dbReference>
<dbReference type="Pfam" id="PF03372">
    <property type="entry name" value="Exo_endo_phos"/>
    <property type="match status" value="1"/>
</dbReference>
<feature type="active site" evidence="6">
    <location>
        <position position="109"/>
    </location>
</feature>
<evidence type="ECO:0000313" key="11">
    <source>
        <dbReference type="Proteomes" id="UP000267187"/>
    </source>
</evidence>
<protein>
    <submittedName>
        <fullName evidence="10">Exodeoxyribonuclease-3</fullName>
    </submittedName>
</protein>
<keyword evidence="11" id="KW-1185">Reference proteome</keyword>
<dbReference type="InterPro" id="IPR004808">
    <property type="entry name" value="AP_endonuc_1"/>
</dbReference>
<organism evidence="10 11">
    <name type="scientific">Umboniibacter marinipuniceus</name>
    <dbReference type="NCBI Taxonomy" id="569599"/>
    <lineage>
        <taxon>Bacteria</taxon>
        <taxon>Pseudomonadati</taxon>
        <taxon>Pseudomonadota</taxon>
        <taxon>Gammaproteobacteria</taxon>
        <taxon>Cellvibrionales</taxon>
        <taxon>Cellvibrionaceae</taxon>
        <taxon>Umboniibacter</taxon>
    </lineage>
</organism>
<proteinExistence type="inferred from homology"/>
<sequence>MTTITSLNCNGLRSAARKGLWAWVKENSPDVLCLQEIRIQHHQLHEADGFPKGYFAYYNPAERPGYAGTAILSKQKPERVVFGAGWQRADSEGRWTEAHFSTTVVVSLYVPSGSGLGDKQLAKEAFMAELQQRMSALKSVGKRVVICADWNTCHQNADIKNWKANQKNSGFLPSERAWLDQLITEEGWRDCFRDLPQEPDTYSWWSNRGRAFENNVGWRLDYQLISPTDNTGLSKTFIDRDAQLSDHAPVTHWYQWELYP</sequence>
<evidence type="ECO:0000256" key="8">
    <source>
        <dbReference type="PIRSR" id="PIRSR604808-3"/>
    </source>
</evidence>
<feature type="domain" description="Endonuclease/exonuclease/phosphatase" evidence="9">
    <location>
        <begin position="6"/>
        <end position="247"/>
    </location>
</feature>
<feature type="active site" description="Proton acceptor" evidence="6">
    <location>
        <position position="247"/>
    </location>
</feature>
<dbReference type="PANTHER" id="PTHR22748:SF6">
    <property type="entry name" value="DNA-(APURINIC OR APYRIMIDINIC SITE) ENDONUCLEASE"/>
    <property type="match status" value="1"/>
</dbReference>
<dbReference type="GO" id="GO:0008311">
    <property type="term" value="F:double-stranded DNA 3'-5' DNA exonuclease activity"/>
    <property type="evidence" value="ECO:0007669"/>
    <property type="project" value="TreeGrafter"/>
</dbReference>
<dbReference type="GO" id="GO:0046872">
    <property type="term" value="F:metal ion binding"/>
    <property type="evidence" value="ECO:0007669"/>
    <property type="project" value="UniProtKB-KW"/>
</dbReference>
<evidence type="ECO:0000256" key="5">
    <source>
        <dbReference type="ARBA" id="ARBA00022842"/>
    </source>
</evidence>
<feature type="binding site" evidence="7">
    <location>
        <position position="149"/>
    </location>
    <ligand>
        <name>Mg(2+)</name>
        <dbReference type="ChEBI" id="CHEBI:18420"/>
        <label>1</label>
    </ligand>
</feature>
<evidence type="ECO:0000256" key="6">
    <source>
        <dbReference type="PIRSR" id="PIRSR604808-1"/>
    </source>
</evidence>
<dbReference type="CDD" id="cd10281">
    <property type="entry name" value="Nape_like_AP-endo"/>
    <property type="match status" value="1"/>
</dbReference>
<feature type="site" description="Important for catalytic activity" evidence="8">
    <location>
        <position position="221"/>
    </location>
</feature>
<dbReference type="InterPro" id="IPR036691">
    <property type="entry name" value="Endo/exonu/phosph_ase_sf"/>
</dbReference>
<dbReference type="RefSeq" id="WP_121876394.1">
    <property type="nucleotide sequence ID" value="NZ_REFJ01000002.1"/>
</dbReference>
<feature type="binding site" evidence="7">
    <location>
        <position position="8"/>
    </location>
    <ligand>
        <name>Mg(2+)</name>
        <dbReference type="ChEBI" id="CHEBI:18420"/>
        <label>1</label>
    </ligand>
</feature>
<dbReference type="GO" id="GO:0006284">
    <property type="term" value="P:base-excision repair"/>
    <property type="evidence" value="ECO:0007669"/>
    <property type="project" value="TreeGrafter"/>
</dbReference>
<keyword evidence="7" id="KW-0464">Manganese</keyword>
<dbReference type="OrthoDB" id="9803914at2"/>
<feature type="site" description="Interaction with DNA substrate" evidence="8">
    <location>
        <position position="247"/>
    </location>
</feature>
<keyword evidence="4" id="KW-0378">Hydrolase</keyword>
<feature type="binding site" evidence="7">
    <location>
        <position position="246"/>
    </location>
    <ligand>
        <name>Mg(2+)</name>
        <dbReference type="ChEBI" id="CHEBI:18420"/>
        <label>1</label>
    </ligand>
</feature>
<dbReference type="SUPFAM" id="SSF56219">
    <property type="entry name" value="DNase I-like"/>
    <property type="match status" value="1"/>
</dbReference>
<dbReference type="Gene3D" id="3.60.10.10">
    <property type="entry name" value="Endonuclease/exonuclease/phosphatase"/>
    <property type="match status" value="1"/>
</dbReference>
<evidence type="ECO:0000256" key="1">
    <source>
        <dbReference type="ARBA" id="ARBA00001936"/>
    </source>
</evidence>
<feature type="binding site" evidence="7">
    <location>
        <position position="36"/>
    </location>
    <ligand>
        <name>Mg(2+)</name>
        <dbReference type="ChEBI" id="CHEBI:18420"/>
        <label>1</label>
    </ligand>
</feature>
<dbReference type="InterPro" id="IPR020848">
    <property type="entry name" value="AP_endonuclease_F1_CS"/>
</dbReference>
<comment type="cofactor">
    <cofactor evidence="7">
        <name>Mg(2+)</name>
        <dbReference type="ChEBI" id="CHEBI:18420"/>
    </cofactor>
    <cofactor evidence="7">
        <name>Mn(2+)</name>
        <dbReference type="ChEBI" id="CHEBI:29035"/>
    </cofactor>
    <text evidence="7">Probably binds two magnesium or manganese ions per subunit.</text>
</comment>
<evidence type="ECO:0000256" key="3">
    <source>
        <dbReference type="ARBA" id="ARBA00022723"/>
    </source>
</evidence>
<dbReference type="GO" id="GO:0008081">
    <property type="term" value="F:phosphoric diester hydrolase activity"/>
    <property type="evidence" value="ECO:0007669"/>
    <property type="project" value="TreeGrafter"/>
</dbReference>
<dbReference type="InterPro" id="IPR005135">
    <property type="entry name" value="Endo/exonuclease/phosphatase"/>
</dbReference>
<keyword evidence="5 7" id="KW-0460">Magnesium</keyword>
<reference evidence="10 11" key="1">
    <citation type="submission" date="2018-10" db="EMBL/GenBank/DDBJ databases">
        <title>Genomic Encyclopedia of Type Strains, Phase IV (KMG-IV): sequencing the most valuable type-strain genomes for metagenomic binning, comparative biology and taxonomic classification.</title>
        <authorList>
            <person name="Goeker M."/>
        </authorList>
    </citation>
    <scope>NUCLEOTIDE SEQUENCE [LARGE SCALE GENOMIC DNA]</scope>
    <source>
        <strain evidence="10 11">DSM 25080</strain>
    </source>
</reference>
<dbReference type="NCBIfam" id="TIGR00195">
    <property type="entry name" value="exoDNase_III"/>
    <property type="match status" value="1"/>
</dbReference>
<evidence type="ECO:0000256" key="4">
    <source>
        <dbReference type="ARBA" id="ARBA00022801"/>
    </source>
</evidence>
<feature type="active site" description="Proton donor/acceptor" evidence="6">
    <location>
        <position position="149"/>
    </location>
</feature>
<gene>
    <name evidence="10" type="ORF">DFR27_1054</name>
</gene>
<dbReference type="NCBIfam" id="TIGR00633">
    <property type="entry name" value="xth"/>
    <property type="match status" value="1"/>
</dbReference>
<dbReference type="GO" id="GO:0003677">
    <property type="term" value="F:DNA binding"/>
    <property type="evidence" value="ECO:0007669"/>
    <property type="project" value="InterPro"/>
</dbReference>
<comment type="similarity">
    <text evidence="2">Belongs to the DNA repair enzymes AP/ExoA family.</text>
</comment>
<evidence type="ECO:0000256" key="7">
    <source>
        <dbReference type="PIRSR" id="PIRSR604808-2"/>
    </source>
</evidence>
<dbReference type="Proteomes" id="UP000267187">
    <property type="component" value="Unassembled WGS sequence"/>
</dbReference>
<evidence type="ECO:0000313" key="10">
    <source>
        <dbReference type="EMBL" id="RMA81245.1"/>
    </source>
</evidence>
<dbReference type="PROSITE" id="PS51435">
    <property type="entry name" value="AP_NUCLEASE_F1_4"/>
    <property type="match status" value="1"/>
</dbReference>
<comment type="cofactor">
    <cofactor evidence="1">
        <name>Mn(2+)</name>
        <dbReference type="ChEBI" id="CHEBI:29035"/>
    </cofactor>
</comment>
<feature type="binding site" evidence="7">
    <location>
        <position position="247"/>
    </location>
    <ligand>
        <name>Mg(2+)</name>
        <dbReference type="ChEBI" id="CHEBI:18420"/>
        <label>1</label>
    </ligand>
</feature>
<comment type="caution">
    <text evidence="10">The sequence shown here is derived from an EMBL/GenBank/DDBJ whole genome shotgun (WGS) entry which is preliminary data.</text>
</comment>
<accession>A0A3M0AFJ0</accession>
<evidence type="ECO:0000256" key="2">
    <source>
        <dbReference type="ARBA" id="ARBA00007092"/>
    </source>
</evidence>
<feature type="binding site" evidence="7">
    <location>
        <position position="151"/>
    </location>
    <ligand>
        <name>Mg(2+)</name>
        <dbReference type="ChEBI" id="CHEBI:18420"/>
        <label>1</label>
    </ligand>
</feature>
<dbReference type="PROSITE" id="PS00728">
    <property type="entry name" value="AP_NUCLEASE_F1_3"/>
    <property type="match status" value="1"/>
</dbReference>
<evidence type="ECO:0000259" key="9">
    <source>
        <dbReference type="Pfam" id="PF03372"/>
    </source>
</evidence>
<keyword evidence="3 7" id="KW-0479">Metal-binding</keyword>
<name>A0A3M0AFJ0_9GAMM</name>